<organism evidence="1 2">
    <name type="scientific">Sphingomonas sediminicola</name>
    <dbReference type="NCBI Taxonomy" id="386874"/>
    <lineage>
        <taxon>Bacteria</taxon>
        <taxon>Pseudomonadati</taxon>
        <taxon>Pseudomonadota</taxon>
        <taxon>Alphaproteobacteria</taxon>
        <taxon>Sphingomonadales</taxon>
        <taxon>Sphingomonadaceae</taxon>
        <taxon>Sphingomonas</taxon>
    </lineage>
</organism>
<dbReference type="EMBL" id="CP060782">
    <property type="protein sequence ID" value="QNP45826.1"/>
    <property type="molecule type" value="Genomic_DNA"/>
</dbReference>
<evidence type="ECO:0000313" key="2">
    <source>
        <dbReference type="Proteomes" id="UP000516105"/>
    </source>
</evidence>
<proteinExistence type="predicted"/>
<dbReference type="Proteomes" id="UP000516105">
    <property type="component" value="Chromosome"/>
</dbReference>
<dbReference type="RefSeq" id="WP_187708779.1">
    <property type="nucleotide sequence ID" value="NZ_CP060782.1"/>
</dbReference>
<keyword evidence="2" id="KW-1185">Reference proteome</keyword>
<dbReference type="InterPro" id="IPR043131">
    <property type="entry name" value="BCAT-like_N"/>
</dbReference>
<reference evidence="1 2" key="1">
    <citation type="submission" date="2020-08" db="EMBL/GenBank/DDBJ databases">
        <title>Genome sequence of Sphingomonas sediminicola KACC 15039T.</title>
        <authorList>
            <person name="Hyun D.-W."/>
            <person name="Bae J.-W."/>
        </authorList>
    </citation>
    <scope>NUCLEOTIDE SEQUENCE [LARGE SCALE GENOMIC DNA]</scope>
    <source>
        <strain evidence="1 2">KACC 15039</strain>
    </source>
</reference>
<evidence type="ECO:0000313" key="1">
    <source>
        <dbReference type="EMBL" id="QNP45826.1"/>
    </source>
</evidence>
<sequence length="82" mass="8989">MSQPAPRPDLSITMRFDPEDGITDLETHLDQLKREADQAGFKFDHHAARNELQAATFGRRAAATARLVLSSTGAMAIEVRPA</sequence>
<name>A0ABX6T8U0_9SPHN</name>
<dbReference type="Gene3D" id="3.30.470.10">
    <property type="match status" value="1"/>
</dbReference>
<gene>
    <name evidence="1" type="ORF">H9L14_00385</name>
</gene>
<protein>
    <submittedName>
        <fullName evidence="1">Uncharacterized protein</fullName>
    </submittedName>
</protein>
<accession>A0ABX6T8U0</accession>